<dbReference type="InterPro" id="IPR001498">
    <property type="entry name" value="Impact_N"/>
</dbReference>
<name>A0ABW5WUT7_9STAP</name>
<comment type="similarity">
    <text evidence="1">Belongs to the IMPACT family.</text>
</comment>
<dbReference type="InterPro" id="IPR020568">
    <property type="entry name" value="Ribosomal_Su5_D2-typ_SF"/>
</dbReference>
<dbReference type="NCBIfam" id="TIGR00257">
    <property type="entry name" value="IMPACT_YIGZ"/>
    <property type="match status" value="1"/>
</dbReference>
<keyword evidence="5" id="KW-1185">Reference proteome</keyword>
<dbReference type="RefSeq" id="WP_377773023.1">
    <property type="nucleotide sequence ID" value="NZ_JBHUOQ010000001.1"/>
</dbReference>
<dbReference type="EMBL" id="JBHUOQ010000001">
    <property type="protein sequence ID" value="MFD2830262.1"/>
    <property type="molecule type" value="Genomic_DNA"/>
</dbReference>
<sequence length="211" mass="23599">MEQKYMNHNNDTVEIEINRSRFISHIERTETEKEAKAFISRIKKEHSSANHNCSAYIVGKSALIQKADDDGEPTGTAGVPILEVLKREELYNVTVVVTRYFGGIKLGAGGLIRAYSSSASAAVKEAGKVFEIDMHPVTVTLDYTFTSKFEHYLNTADITAQNIDYTDKVTYHLLVKTEDIDALKSVLQETTKNTFNFIQDDPVQAESVLKS</sequence>
<evidence type="ECO:0000313" key="5">
    <source>
        <dbReference type="Proteomes" id="UP001597519"/>
    </source>
</evidence>
<dbReference type="PROSITE" id="PS00910">
    <property type="entry name" value="UPF0029"/>
    <property type="match status" value="1"/>
</dbReference>
<comment type="caution">
    <text evidence="4">The sequence shown here is derived from an EMBL/GenBank/DDBJ whole genome shotgun (WGS) entry which is preliminary data.</text>
</comment>
<dbReference type="SUPFAM" id="SSF54980">
    <property type="entry name" value="EF-G C-terminal domain-like"/>
    <property type="match status" value="1"/>
</dbReference>
<gene>
    <name evidence="4" type="ORF">ACFSX4_07235</name>
</gene>
<dbReference type="PANTHER" id="PTHR16301">
    <property type="entry name" value="IMPACT-RELATED"/>
    <property type="match status" value="1"/>
</dbReference>
<organism evidence="4 5">
    <name type="scientific">Corticicoccus populi</name>
    <dbReference type="NCBI Taxonomy" id="1812821"/>
    <lineage>
        <taxon>Bacteria</taxon>
        <taxon>Bacillati</taxon>
        <taxon>Bacillota</taxon>
        <taxon>Bacilli</taxon>
        <taxon>Bacillales</taxon>
        <taxon>Staphylococcaceae</taxon>
        <taxon>Corticicoccus</taxon>
    </lineage>
</organism>
<dbReference type="InterPro" id="IPR035647">
    <property type="entry name" value="EFG_III/V"/>
</dbReference>
<protein>
    <submittedName>
        <fullName evidence="4">YigZ family protein</fullName>
    </submittedName>
</protein>
<evidence type="ECO:0000313" key="4">
    <source>
        <dbReference type="EMBL" id="MFD2830262.1"/>
    </source>
</evidence>
<dbReference type="Gene3D" id="3.30.70.240">
    <property type="match status" value="1"/>
</dbReference>
<dbReference type="InterPro" id="IPR020569">
    <property type="entry name" value="UPF0029_Impact_CS"/>
</dbReference>
<dbReference type="Gene3D" id="3.30.230.30">
    <property type="entry name" value="Impact, N-terminal domain"/>
    <property type="match status" value="1"/>
</dbReference>
<dbReference type="InterPro" id="IPR015796">
    <property type="entry name" value="Impact_YigZ-like"/>
</dbReference>
<dbReference type="SUPFAM" id="SSF54211">
    <property type="entry name" value="Ribosomal protein S5 domain 2-like"/>
    <property type="match status" value="1"/>
</dbReference>
<dbReference type="Pfam" id="PF01205">
    <property type="entry name" value="Impact_N"/>
    <property type="match status" value="1"/>
</dbReference>
<dbReference type="InterPro" id="IPR036956">
    <property type="entry name" value="Impact_N_sf"/>
</dbReference>
<feature type="domain" description="Impact N-terminal" evidence="2">
    <location>
        <begin position="19"/>
        <end position="122"/>
    </location>
</feature>
<reference evidence="5" key="1">
    <citation type="journal article" date="2019" name="Int. J. Syst. Evol. Microbiol.">
        <title>The Global Catalogue of Microorganisms (GCM) 10K type strain sequencing project: providing services to taxonomists for standard genome sequencing and annotation.</title>
        <authorList>
            <consortium name="The Broad Institute Genomics Platform"/>
            <consortium name="The Broad Institute Genome Sequencing Center for Infectious Disease"/>
            <person name="Wu L."/>
            <person name="Ma J."/>
        </authorList>
    </citation>
    <scope>NUCLEOTIDE SEQUENCE [LARGE SCALE GENOMIC DNA]</scope>
    <source>
        <strain evidence="5">KCTC 33575</strain>
    </source>
</reference>
<proteinExistence type="inferred from homology"/>
<feature type="domain" description="UPF0029" evidence="3">
    <location>
        <begin position="139"/>
        <end position="192"/>
    </location>
</feature>
<dbReference type="InterPro" id="IPR023582">
    <property type="entry name" value="Impact"/>
</dbReference>
<accession>A0ABW5WUT7</accession>
<evidence type="ECO:0000259" key="2">
    <source>
        <dbReference type="Pfam" id="PF01205"/>
    </source>
</evidence>
<dbReference type="Pfam" id="PF09186">
    <property type="entry name" value="DUF1949"/>
    <property type="match status" value="1"/>
</dbReference>
<evidence type="ECO:0000256" key="1">
    <source>
        <dbReference type="ARBA" id="ARBA00007665"/>
    </source>
</evidence>
<dbReference type="Proteomes" id="UP001597519">
    <property type="component" value="Unassembled WGS sequence"/>
</dbReference>
<evidence type="ECO:0000259" key="3">
    <source>
        <dbReference type="Pfam" id="PF09186"/>
    </source>
</evidence>
<dbReference type="PANTHER" id="PTHR16301:SF20">
    <property type="entry name" value="IMPACT FAMILY MEMBER YIGZ"/>
    <property type="match status" value="1"/>
</dbReference>
<dbReference type="InterPro" id="IPR015269">
    <property type="entry name" value="UPF0029_Impact_C"/>
</dbReference>